<dbReference type="Pfam" id="PF02518">
    <property type="entry name" value="HATPase_c"/>
    <property type="match status" value="1"/>
</dbReference>
<evidence type="ECO:0000256" key="5">
    <source>
        <dbReference type="ARBA" id="ARBA00022777"/>
    </source>
</evidence>
<keyword evidence="9" id="KW-1185">Reference proteome</keyword>
<dbReference type="InterPro" id="IPR036890">
    <property type="entry name" value="HATPase_C_sf"/>
</dbReference>
<evidence type="ECO:0000313" key="8">
    <source>
        <dbReference type="EMBL" id="MFC7290556.1"/>
    </source>
</evidence>
<dbReference type="SUPFAM" id="SSF55874">
    <property type="entry name" value="ATPase domain of HSP90 chaperone/DNA topoisomerase II/histidine kinase"/>
    <property type="match status" value="1"/>
</dbReference>
<dbReference type="PRINTS" id="PR00344">
    <property type="entry name" value="BCTRLSENSOR"/>
</dbReference>
<keyword evidence="5" id="KW-0418">Kinase</keyword>
<feature type="domain" description="Histidine kinase" evidence="7">
    <location>
        <begin position="28"/>
        <end position="242"/>
    </location>
</feature>
<keyword evidence="3" id="KW-0597">Phosphoprotein</keyword>
<gene>
    <name evidence="8" type="ORF">ACFQS8_02920</name>
</gene>
<evidence type="ECO:0000259" key="7">
    <source>
        <dbReference type="PROSITE" id="PS50109"/>
    </source>
</evidence>
<evidence type="ECO:0000256" key="2">
    <source>
        <dbReference type="ARBA" id="ARBA00012438"/>
    </source>
</evidence>
<evidence type="ECO:0000256" key="1">
    <source>
        <dbReference type="ARBA" id="ARBA00000085"/>
    </source>
</evidence>
<dbReference type="InterPro" id="IPR052162">
    <property type="entry name" value="Sensor_kinase/Photoreceptor"/>
</dbReference>
<dbReference type="PROSITE" id="PS50109">
    <property type="entry name" value="HIS_KIN"/>
    <property type="match status" value="1"/>
</dbReference>
<accession>A0ABW2IHG2</accession>
<dbReference type="RefSeq" id="WP_382165543.1">
    <property type="nucleotide sequence ID" value="NZ_JBHTBR010000002.1"/>
</dbReference>
<comment type="caution">
    <text evidence="8">The sequence shown here is derived from an EMBL/GenBank/DDBJ whole genome shotgun (WGS) entry which is preliminary data.</text>
</comment>
<feature type="coiled-coil region" evidence="6">
    <location>
        <begin position="1"/>
        <end position="28"/>
    </location>
</feature>
<dbReference type="InterPro" id="IPR036097">
    <property type="entry name" value="HisK_dim/P_sf"/>
</dbReference>
<keyword evidence="6" id="KW-0175">Coiled coil</keyword>
<evidence type="ECO:0000256" key="3">
    <source>
        <dbReference type="ARBA" id="ARBA00022553"/>
    </source>
</evidence>
<dbReference type="Proteomes" id="UP001596492">
    <property type="component" value="Unassembled WGS sequence"/>
</dbReference>
<evidence type="ECO:0000313" key="9">
    <source>
        <dbReference type="Proteomes" id="UP001596492"/>
    </source>
</evidence>
<organism evidence="8 9">
    <name type="scientific">Hirschia litorea</name>
    <dbReference type="NCBI Taxonomy" id="1199156"/>
    <lineage>
        <taxon>Bacteria</taxon>
        <taxon>Pseudomonadati</taxon>
        <taxon>Pseudomonadota</taxon>
        <taxon>Alphaproteobacteria</taxon>
        <taxon>Hyphomonadales</taxon>
        <taxon>Hyphomonadaceae</taxon>
        <taxon>Hirschia</taxon>
    </lineage>
</organism>
<dbReference type="PANTHER" id="PTHR43304">
    <property type="entry name" value="PHYTOCHROME-LIKE PROTEIN CPH1"/>
    <property type="match status" value="1"/>
</dbReference>
<dbReference type="SUPFAM" id="SSF47384">
    <property type="entry name" value="Homodimeric domain of signal transducing histidine kinase"/>
    <property type="match status" value="1"/>
</dbReference>
<dbReference type="SMART" id="SM00387">
    <property type="entry name" value="HATPase_c"/>
    <property type="match status" value="1"/>
</dbReference>
<dbReference type="EC" id="2.7.13.3" evidence="2"/>
<dbReference type="Gene3D" id="1.10.287.130">
    <property type="match status" value="1"/>
</dbReference>
<sequence>MSSAEDDLTKLRQELADLKAEYQEYAYLVSHDLSAPFRQIEGFARIIAKHNDANFDEKTLRYLNFVIDGADNGKALLASLLKFSRLNTETQPYSEVECNLLIDEIRSEFSALIIDTKAIFEVGELPIVWADKAHIKIVFAELIRNALIYHKQSMPPLVSIQAEELPHFWQLHFVDNGIGIPAKLYQHVFKILRRGVTNEEFPGSGMGLALADKVIKAHGGEISLKSEVGNGTKISFTIPKPSFEPSIKTTF</sequence>
<keyword evidence="8" id="KW-0067">ATP-binding</keyword>
<dbReference type="InterPro" id="IPR005467">
    <property type="entry name" value="His_kinase_dom"/>
</dbReference>
<keyword evidence="4" id="KW-0808">Transferase</keyword>
<proteinExistence type="predicted"/>
<dbReference type="GO" id="GO:0005524">
    <property type="term" value="F:ATP binding"/>
    <property type="evidence" value="ECO:0007669"/>
    <property type="project" value="UniProtKB-KW"/>
</dbReference>
<reference evidence="9" key="1">
    <citation type="journal article" date="2019" name="Int. J. Syst. Evol. Microbiol.">
        <title>The Global Catalogue of Microorganisms (GCM) 10K type strain sequencing project: providing services to taxonomists for standard genome sequencing and annotation.</title>
        <authorList>
            <consortium name="The Broad Institute Genomics Platform"/>
            <consortium name="The Broad Institute Genome Sequencing Center for Infectious Disease"/>
            <person name="Wu L."/>
            <person name="Ma J."/>
        </authorList>
    </citation>
    <scope>NUCLEOTIDE SEQUENCE [LARGE SCALE GENOMIC DNA]</scope>
    <source>
        <strain evidence="9">CCUG 51308</strain>
    </source>
</reference>
<evidence type="ECO:0000256" key="6">
    <source>
        <dbReference type="SAM" id="Coils"/>
    </source>
</evidence>
<dbReference type="InterPro" id="IPR003594">
    <property type="entry name" value="HATPase_dom"/>
</dbReference>
<dbReference type="EMBL" id="JBHTBR010000002">
    <property type="protein sequence ID" value="MFC7290556.1"/>
    <property type="molecule type" value="Genomic_DNA"/>
</dbReference>
<name>A0ABW2IHG2_9PROT</name>
<protein>
    <recommendedName>
        <fullName evidence="2">histidine kinase</fullName>
        <ecNumber evidence="2">2.7.13.3</ecNumber>
    </recommendedName>
</protein>
<dbReference type="PANTHER" id="PTHR43304:SF1">
    <property type="entry name" value="PAC DOMAIN-CONTAINING PROTEIN"/>
    <property type="match status" value="1"/>
</dbReference>
<dbReference type="Gene3D" id="3.30.565.10">
    <property type="entry name" value="Histidine kinase-like ATPase, C-terminal domain"/>
    <property type="match status" value="1"/>
</dbReference>
<evidence type="ECO:0000256" key="4">
    <source>
        <dbReference type="ARBA" id="ARBA00022679"/>
    </source>
</evidence>
<keyword evidence="8" id="KW-0547">Nucleotide-binding</keyword>
<dbReference type="InterPro" id="IPR004358">
    <property type="entry name" value="Sig_transdc_His_kin-like_C"/>
</dbReference>
<comment type="catalytic activity">
    <reaction evidence="1">
        <text>ATP + protein L-histidine = ADP + protein N-phospho-L-histidine.</text>
        <dbReference type="EC" id="2.7.13.3"/>
    </reaction>
</comment>